<accession>A0A9X6VVK8</accession>
<dbReference type="EMBL" id="NTSO01000015">
    <property type="protein sequence ID" value="PFF46145.1"/>
    <property type="molecule type" value="Genomic_DNA"/>
</dbReference>
<comment type="caution">
    <text evidence="1">The sequence shown here is derived from an EMBL/GenBank/DDBJ whole genome shotgun (WGS) entry which is preliminary data.</text>
</comment>
<dbReference type="RefSeq" id="WP_098297443.1">
    <property type="nucleotide sequence ID" value="NZ_NTSO01000015.1"/>
</dbReference>
<proteinExistence type="predicted"/>
<dbReference type="AlphaFoldDB" id="A0A9X6VVK8"/>
<sequence>MRLGLTGWDMDDVQKEMKGKTCFELLQLFREKKTSLSAKSGERLLAIEDSSEKAKERLEEELVHLEKEKCVVALKIAEEFSKSS</sequence>
<dbReference type="Proteomes" id="UP000220210">
    <property type="component" value="Unassembled WGS sequence"/>
</dbReference>
<protein>
    <submittedName>
        <fullName evidence="1">Uncharacterized protein</fullName>
    </submittedName>
</protein>
<reference evidence="1 2" key="1">
    <citation type="submission" date="2017-09" db="EMBL/GenBank/DDBJ databases">
        <title>Large-scale bioinformatics analysis of Bacillus genomes uncovers conserved roles of natural products in bacterial physiology.</title>
        <authorList>
            <consortium name="Agbiome Team Llc"/>
            <person name="Bleich R.M."/>
            <person name="Kirk G.J."/>
            <person name="Santa Maria K.C."/>
            <person name="Allen S.E."/>
            <person name="Farag S."/>
            <person name="Shank E.A."/>
            <person name="Bowers A."/>
        </authorList>
    </citation>
    <scope>NUCLEOTIDE SEQUENCE [LARGE SCALE GENOMIC DNA]</scope>
    <source>
        <strain evidence="1 2">AFS020204</strain>
    </source>
</reference>
<name>A0A9X6VVK8_BACCE</name>
<organism evidence="1 2">
    <name type="scientific">Bacillus cereus</name>
    <dbReference type="NCBI Taxonomy" id="1396"/>
    <lineage>
        <taxon>Bacteria</taxon>
        <taxon>Bacillati</taxon>
        <taxon>Bacillota</taxon>
        <taxon>Bacilli</taxon>
        <taxon>Bacillales</taxon>
        <taxon>Bacillaceae</taxon>
        <taxon>Bacillus</taxon>
        <taxon>Bacillus cereus group</taxon>
    </lineage>
</organism>
<evidence type="ECO:0000313" key="1">
    <source>
        <dbReference type="EMBL" id="PFF46145.1"/>
    </source>
</evidence>
<evidence type="ECO:0000313" key="2">
    <source>
        <dbReference type="Proteomes" id="UP000220210"/>
    </source>
</evidence>
<gene>
    <name evidence="1" type="ORF">CN357_22130</name>
</gene>